<dbReference type="GeneID" id="101346563"/>
<keyword evidence="11" id="KW-1185">Reference proteome</keyword>
<organism evidence="11 12">
    <name type="scientific">Trichechus manatus latirostris</name>
    <name type="common">Florida manatee</name>
    <dbReference type="NCBI Taxonomy" id="127582"/>
    <lineage>
        <taxon>Eukaryota</taxon>
        <taxon>Metazoa</taxon>
        <taxon>Chordata</taxon>
        <taxon>Craniata</taxon>
        <taxon>Vertebrata</taxon>
        <taxon>Euteleostomi</taxon>
        <taxon>Mammalia</taxon>
        <taxon>Eutheria</taxon>
        <taxon>Afrotheria</taxon>
        <taxon>Sirenia</taxon>
        <taxon>Trichechidae</taxon>
        <taxon>Trichechus</taxon>
    </lineage>
</organism>
<feature type="domain" description="Macro" evidence="10">
    <location>
        <begin position="64"/>
        <end position="235"/>
    </location>
</feature>
<dbReference type="InterPro" id="IPR043472">
    <property type="entry name" value="Macro_dom-like"/>
</dbReference>
<dbReference type="SMART" id="SM00506">
    <property type="entry name" value="A1pp"/>
    <property type="match status" value="1"/>
</dbReference>
<dbReference type="SUPFAM" id="SSF52949">
    <property type="entry name" value="Macro domain-like"/>
    <property type="match status" value="1"/>
</dbReference>
<evidence type="ECO:0000256" key="5">
    <source>
        <dbReference type="ARBA" id="ARBA00023027"/>
    </source>
</evidence>
<keyword evidence="3 8" id="KW-0808">Transferase</keyword>
<dbReference type="InterPro" id="IPR052056">
    <property type="entry name" value="Mono-ARTD/PARP"/>
</dbReference>
<dbReference type="InterPro" id="IPR012317">
    <property type="entry name" value="Poly(ADP-ribose)pol_cat_dom"/>
</dbReference>
<dbReference type="Gene3D" id="3.40.220.10">
    <property type="entry name" value="Leucine Aminopeptidase, subunit E, domain 1"/>
    <property type="match status" value="1"/>
</dbReference>
<keyword evidence="2 8" id="KW-0328">Glycosyltransferase</keyword>
<name>A0A2Y9DG24_TRIMA</name>
<evidence type="ECO:0000256" key="1">
    <source>
        <dbReference type="ARBA" id="ARBA00004123"/>
    </source>
</evidence>
<evidence type="ECO:0000256" key="3">
    <source>
        <dbReference type="ARBA" id="ARBA00022679"/>
    </source>
</evidence>
<dbReference type="InterPro" id="IPR002589">
    <property type="entry name" value="Macro_dom"/>
</dbReference>
<sequence length="449" mass="49749">MELEGYFIRYVDVMANSSDEDFLHLRSLTLVIADGSEIQEETQSLVARNGKVPAGIFGTVCSTWVGTYEMKIGAITFQVATGDITKERADVIVNSTTRTFNLKSGVSKAILEGAGPAVENECAVRAAQGHQDFIVTRGGHLMCRRIIHVIGDNNVRKTVYDVLQECKKRQYASVCLPAIGTGNAGKNPATVADDTINGVGDFVGKHSTGSLKIVKVVILLPHLLNVFYNSMKKRESLMSPTFQFTFSGTASDVPEHWSDMNQQQPCLVQLQPRLSEYKTVMGKFNQTCHSYTIEKIERVQNTLLWKSYQLKKSHMDAKNGHIINEKLLFHGTDAGSVPHINQHGFNRSYAGKNAAAYGKGTYFAVDACYSANDAFSKPDENGRKHMYVVRVLTGLYARGHAGLLAPPAKNPENPTELYDSVTDDKHHPQIFVVFSDDHAYPEYLITFRC</sequence>
<dbReference type="CDD" id="cd01439">
    <property type="entry name" value="TCCD_inducible_PARP_like"/>
    <property type="match status" value="1"/>
</dbReference>
<dbReference type="EC" id="2.4.2.-" evidence="8"/>
<protein>
    <recommendedName>
        <fullName evidence="8">Poly [ADP-ribose] polymerase</fullName>
        <shortName evidence="8">PARP</shortName>
        <ecNumber evidence="8">2.4.2.-</ecNumber>
    </recommendedName>
</protein>
<dbReference type="GO" id="GO:0003950">
    <property type="term" value="F:NAD+ poly-ADP-ribosyltransferase activity"/>
    <property type="evidence" value="ECO:0007669"/>
    <property type="project" value="UniProtKB-UniRule"/>
</dbReference>
<proteinExistence type="inferred from homology"/>
<dbReference type="STRING" id="127582.A0A2Y9DG24"/>
<dbReference type="KEGG" id="tmu:101346563"/>
<dbReference type="AlphaFoldDB" id="A0A2Y9DG24"/>
<dbReference type="GO" id="GO:0016779">
    <property type="term" value="F:nucleotidyltransferase activity"/>
    <property type="evidence" value="ECO:0007669"/>
    <property type="project" value="UniProtKB-KW"/>
</dbReference>
<dbReference type="GO" id="GO:0005737">
    <property type="term" value="C:cytoplasm"/>
    <property type="evidence" value="ECO:0007669"/>
    <property type="project" value="TreeGrafter"/>
</dbReference>
<evidence type="ECO:0000256" key="2">
    <source>
        <dbReference type="ARBA" id="ARBA00022676"/>
    </source>
</evidence>
<dbReference type="GO" id="GO:0070212">
    <property type="term" value="P:protein poly-ADP-ribosylation"/>
    <property type="evidence" value="ECO:0007669"/>
    <property type="project" value="TreeGrafter"/>
</dbReference>
<dbReference type="Proteomes" id="UP000248480">
    <property type="component" value="Unplaced"/>
</dbReference>
<evidence type="ECO:0000259" key="10">
    <source>
        <dbReference type="PROSITE" id="PS51154"/>
    </source>
</evidence>
<reference evidence="12 13" key="1">
    <citation type="submission" date="2025-04" db="UniProtKB">
        <authorList>
            <consortium name="RefSeq"/>
        </authorList>
    </citation>
    <scope>IDENTIFICATION</scope>
</reference>
<dbReference type="Gene3D" id="3.90.228.10">
    <property type="match status" value="1"/>
</dbReference>
<comment type="similarity">
    <text evidence="7">Belongs to the ARTD/PARP family.</text>
</comment>
<evidence type="ECO:0000256" key="7">
    <source>
        <dbReference type="ARBA" id="ARBA00024347"/>
    </source>
</evidence>
<keyword evidence="6" id="KW-0539">Nucleus</keyword>
<comment type="subcellular location">
    <subcellularLocation>
        <location evidence="1">Nucleus</location>
    </subcellularLocation>
</comment>
<dbReference type="PANTHER" id="PTHR14453:SF99">
    <property type="entry name" value="PROTEIN MONO-ADP-RIBOSYLTRANSFERASE PARP15"/>
    <property type="match status" value="1"/>
</dbReference>
<evidence type="ECO:0000256" key="4">
    <source>
        <dbReference type="ARBA" id="ARBA00022695"/>
    </source>
</evidence>
<evidence type="ECO:0000313" key="13">
    <source>
        <dbReference type="RefSeq" id="XP_023584572.1"/>
    </source>
</evidence>
<evidence type="ECO:0000313" key="12">
    <source>
        <dbReference type="RefSeq" id="XP_004373778.1"/>
    </source>
</evidence>
<dbReference type="Pfam" id="PF01661">
    <property type="entry name" value="Macro"/>
    <property type="match status" value="1"/>
</dbReference>
<dbReference type="RefSeq" id="XP_004373778.1">
    <property type="nucleotide sequence ID" value="XM_004373721.2"/>
</dbReference>
<dbReference type="Pfam" id="PF00644">
    <property type="entry name" value="PARP"/>
    <property type="match status" value="1"/>
</dbReference>
<dbReference type="CDD" id="cd02903">
    <property type="entry name" value="Macro_BAL-like"/>
    <property type="match status" value="1"/>
</dbReference>
<gene>
    <name evidence="12 13" type="primary">LOC101346563</name>
</gene>
<dbReference type="PROSITE" id="PS51059">
    <property type="entry name" value="PARP_CATALYTIC"/>
    <property type="match status" value="1"/>
</dbReference>
<feature type="domain" description="PARP catalytic" evidence="9">
    <location>
        <begin position="253"/>
        <end position="449"/>
    </location>
</feature>
<evidence type="ECO:0000259" key="9">
    <source>
        <dbReference type="PROSITE" id="PS51059"/>
    </source>
</evidence>
<dbReference type="GO" id="GO:0005634">
    <property type="term" value="C:nucleus"/>
    <property type="evidence" value="ECO:0007669"/>
    <property type="project" value="UniProtKB-SubCell"/>
</dbReference>
<keyword evidence="5 8" id="KW-0520">NAD</keyword>
<dbReference type="RefSeq" id="XP_023584572.1">
    <property type="nucleotide sequence ID" value="XM_023728804.1"/>
</dbReference>
<dbReference type="PANTHER" id="PTHR14453">
    <property type="entry name" value="PARP/ZINC FINGER CCCH TYPE DOMAIN CONTAINING PROTEIN"/>
    <property type="match status" value="1"/>
</dbReference>
<dbReference type="GO" id="GO:0003714">
    <property type="term" value="F:transcription corepressor activity"/>
    <property type="evidence" value="ECO:0007669"/>
    <property type="project" value="TreeGrafter"/>
</dbReference>
<keyword evidence="4" id="KW-0548">Nucleotidyltransferase</keyword>
<accession>A0A2Y9DG24</accession>
<dbReference type="FunFam" id="3.90.228.10:FF:000008">
    <property type="entry name" value="Poly [ADP-ribose] polymerase"/>
    <property type="match status" value="1"/>
</dbReference>
<dbReference type="PROSITE" id="PS51154">
    <property type="entry name" value="MACRO"/>
    <property type="match status" value="1"/>
</dbReference>
<evidence type="ECO:0000313" key="11">
    <source>
        <dbReference type="Proteomes" id="UP000248480"/>
    </source>
</evidence>
<evidence type="ECO:0000256" key="6">
    <source>
        <dbReference type="ARBA" id="ARBA00023242"/>
    </source>
</evidence>
<dbReference type="SUPFAM" id="SSF56399">
    <property type="entry name" value="ADP-ribosylation"/>
    <property type="match status" value="1"/>
</dbReference>
<evidence type="ECO:0000256" key="8">
    <source>
        <dbReference type="RuleBase" id="RU362114"/>
    </source>
</evidence>
<dbReference type="GO" id="GO:1990404">
    <property type="term" value="F:NAD+-protein mono-ADP-ribosyltransferase activity"/>
    <property type="evidence" value="ECO:0007669"/>
    <property type="project" value="TreeGrafter"/>
</dbReference>
<dbReference type="GO" id="GO:0010629">
    <property type="term" value="P:negative regulation of gene expression"/>
    <property type="evidence" value="ECO:0007669"/>
    <property type="project" value="TreeGrafter"/>
</dbReference>